<protein>
    <recommendedName>
        <fullName evidence="1">protein-tyrosine-phosphatase</fullName>
        <ecNumber evidence="1">3.1.3.48</ecNumber>
    </recommendedName>
</protein>
<dbReference type="KEGG" id="yrh:AABB31_09775"/>
<name>A0AAN0MD39_9RHOB</name>
<evidence type="ECO:0000313" key="6">
    <source>
        <dbReference type="Proteomes" id="UP001470809"/>
    </source>
</evidence>
<dbReference type="SUPFAM" id="SSF52799">
    <property type="entry name" value="(Phosphotyrosine protein) phosphatases II"/>
    <property type="match status" value="1"/>
</dbReference>
<dbReference type="InterPro" id="IPR016130">
    <property type="entry name" value="Tyr_Pase_AS"/>
</dbReference>
<reference evidence="6" key="1">
    <citation type="submission" date="2024-04" db="EMBL/GenBank/DDBJ databases">
        <title>Phylogenomic analyses of a clade within the roseobacter group suggest taxonomic reassignments of species of the genera Aestuariivita, Citreicella, Loktanella, Nautella, Pelagibaca, Ruegeria, Thalassobius, Thiobacimonas and Tropicibacter, and the proposal o.</title>
        <authorList>
            <person name="Jeon C.O."/>
        </authorList>
    </citation>
    <scope>NUCLEOTIDE SEQUENCE [LARGE SCALE GENOMIC DNA]</scope>
    <source>
        <strain evidence="6">SS1-5</strain>
    </source>
</reference>
<dbReference type="FunFam" id="3.90.190.10:FF:000157">
    <property type="entry name" value="Protein-tyrosine phosphatase"/>
    <property type="match status" value="1"/>
</dbReference>
<reference evidence="5 6" key="2">
    <citation type="submission" date="2024-08" db="EMBL/GenBank/DDBJ databases">
        <title>Phylogenomic analyses of a clade within the roseobacter group suggest taxonomic reassignments of species of the genera Aestuariivita, Citreicella, Loktanella, Nautella, Pelagibaca, Ruegeria, Thalassobius, Thiobacimonas and Tropicibacter, and the proposal o.</title>
        <authorList>
            <person name="Jeon C.O."/>
        </authorList>
    </citation>
    <scope>NUCLEOTIDE SEQUENCE [LARGE SCALE GENOMIC DNA]</scope>
    <source>
        <strain evidence="5 6">SS1-5</strain>
    </source>
</reference>
<dbReference type="EMBL" id="CP151767">
    <property type="protein sequence ID" value="WZU69114.1"/>
    <property type="molecule type" value="Genomic_DNA"/>
</dbReference>
<dbReference type="PROSITE" id="PS50056">
    <property type="entry name" value="TYR_PHOSPHATASE_2"/>
    <property type="match status" value="1"/>
</dbReference>
<dbReference type="EC" id="3.1.3.48" evidence="1"/>
<proteinExistence type="predicted"/>
<dbReference type="Pfam" id="PF05706">
    <property type="entry name" value="CDKN3"/>
    <property type="match status" value="1"/>
</dbReference>
<dbReference type="PROSITE" id="PS00383">
    <property type="entry name" value="TYR_PHOSPHATASE_1"/>
    <property type="match status" value="1"/>
</dbReference>
<keyword evidence="2" id="KW-0378">Hydrolase</keyword>
<gene>
    <name evidence="5" type="ORF">AABB31_09775</name>
</gene>
<sequence length="162" mass="17492">MALPDFTIHSLGVGGGVLAISPIPGRSRHYQADWDRLLAWNPACVISLTTTAELQRKGAGSLGQDLANAGISWMHLPIADMGVPDRFDWPDLRDRVCGLLQNKGRVLVHCYGGCGRSGMLALRLMIAAGEAPDMALERLRGARPCAIETDEQMAWARQDATA</sequence>
<keyword evidence="6" id="KW-1185">Reference proteome</keyword>
<dbReference type="InterPro" id="IPR000387">
    <property type="entry name" value="Tyr_Pase_dom"/>
</dbReference>
<accession>A0AAN0MD39</accession>
<organism evidence="5 6">
    <name type="scientific">Yoonia rhodophyticola</name>
    <dbReference type="NCBI Taxonomy" id="3137370"/>
    <lineage>
        <taxon>Bacteria</taxon>
        <taxon>Pseudomonadati</taxon>
        <taxon>Pseudomonadota</taxon>
        <taxon>Alphaproteobacteria</taxon>
        <taxon>Rhodobacterales</taxon>
        <taxon>Paracoccaceae</taxon>
        <taxon>Yoonia</taxon>
    </lineage>
</organism>
<evidence type="ECO:0000259" key="4">
    <source>
        <dbReference type="PROSITE" id="PS50056"/>
    </source>
</evidence>
<dbReference type="Proteomes" id="UP001470809">
    <property type="component" value="Chromosome"/>
</dbReference>
<evidence type="ECO:0000256" key="3">
    <source>
        <dbReference type="ARBA" id="ARBA00022912"/>
    </source>
</evidence>
<evidence type="ECO:0000256" key="2">
    <source>
        <dbReference type="ARBA" id="ARBA00022801"/>
    </source>
</evidence>
<feature type="domain" description="Tyrosine specific protein phosphatases" evidence="4">
    <location>
        <begin position="90"/>
        <end position="154"/>
    </location>
</feature>
<evidence type="ECO:0000313" key="5">
    <source>
        <dbReference type="EMBL" id="WZU69114.1"/>
    </source>
</evidence>
<dbReference type="GO" id="GO:0004725">
    <property type="term" value="F:protein tyrosine phosphatase activity"/>
    <property type="evidence" value="ECO:0007669"/>
    <property type="project" value="UniProtKB-EC"/>
</dbReference>
<dbReference type="AlphaFoldDB" id="A0AAN0MD39"/>
<evidence type="ECO:0000256" key="1">
    <source>
        <dbReference type="ARBA" id="ARBA00013064"/>
    </source>
</evidence>
<dbReference type="InterPro" id="IPR029021">
    <property type="entry name" value="Prot-tyrosine_phosphatase-like"/>
</dbReference>
<dbReference type="InterPro" id="IPR022778">
    <property type="entry name" value="CDKN3"/>
</dbReference>
<dbReference type="RefSeq" id="WP_342078407.1">
    <property type="nucleotide sequence ID" value="NZ_CP151767.2"/>
</dbReference>
<dbReference type="Gene3D" id="3.90.190.10">
    <property type="entry name" value="Protein tyrosine phosphatase superfamily"/>
    <property type="match status" value="1"/>
</dbReference>
<keyword evidence="3" id="KW-0904">Protein phosphatase</keyword>